<evidence type="ECO:0000256" key="1">
    <source>
        <dbReference type="SAM" id="Phobius"/>
    </source>
</evidence>
<dbReference type="EMBL" id="BSPQ01000010">
    <property type="protein sequence ID" value="GLS91107.1"/>
    <property type="molecule type" value="Genomic_DNA"/>
</dbReference>
<dbReference type="Proteomes" id="UP001157353">
    <property type="component" value="Unassembled WGS sequence"/>
</dbReference>
<proteinExistence type="predicted"/>
<dbReference type="InterPro" id="IPR001193">
    <property type="entry name" value="MBTPS2"/>
</dbReference>
<feature type="transmembrane region" description="Helical" evidence="1">
    <location>
        <begin position="256"/>
        <end position="278"/>
    </location>
</feature>
<feature type="transmembrane region" description="Helical" evidence="1">
    <location>
        <begin position="387"/>
        <end position="408"/>
    </location>
</feature>
<comment type="caution">
    <text evidence="2">The sequence shown here is derived from an EMBL/GenBank/DDBJ whole genome shotgun (WGS) entry which is preliminary data.</text>
</comment>
<name>A0ABQ6E1A5_9GAMM</name>
<dbReference type="PANTHER" id="PTHR13325">
    <property type="entry name" value="PROTEASE M50 MEMBRANE-BOUND TRANSCRIPTION FACTOR SITE 2 PROTEASE"/>
    <property type="match status" value="1"/>
</dbReference>
<feature type="transmembrane region" description="Helical" evidence="1">
    <location>
        <begin position="155"/>
        <end position="179"/>
    </location>
</feature>
<feature type="transmembrane region" description="Helical" evidence="1">
    <location>
        <begin position="359"/>
        <end position="381"/>
    </location>
</feature>
<evidence type="ECO:0008006" key="4">
    <source>
        <dbReference type="Google" id="ProtNLM"/>
    </source>
</evidence>
<feature type="transmembrane region" description="Helical" evidence="1">
    <location>
        <begin position="428"/>
        <end position="449"/>
    </location>
</feature>
<protein>
    <recommendedName>
        <fullName evidence="4">Peptidase M50</fullName>
    </recommendedName>
</protein>
<keyword evidence="1" id="KW-0472">Membrane</keyword>
<accession>A0ABQ6E1A5</accession>
<feature type="transmembrane region" description="Helical" evidence="1">
    <location>
        <begin position="290"/>
        <end position="309"/>
    </location>
</feature>
<dbReference type="RefSeq" id="WP_284204233.1">
    <property type="nucleotide sequence ID" value="NZ_BSPQ01000010.1"/>
</dbReference>
<feature type="transmembrane region" description="Helical" evidence="1">
    <location>
        <begin position="191"/>
        <end position="210"/>
    </location>
</feature>
<gene>
    <name evidence="2" type="ORF">GCM10007916_21760</name>
</gene>
<dbReference type="Gene3D" id="1.10.10.1150">
    <property type="entry name" value="Coenzyme PQQ synthesis protein D (PqqD)"/>
    <property type="match status" value="1"/>
</dbReference>
<organism evidence="2 3">
    <name type="scientific">Psychromonas marina</name>
    <dbReference type="NCBI Taxonomy" id="88364"/>
    <lineage>
        <taxon>Bacteria</taxon>
        <taxon>Pseudomonadati</taxon>
        <taxon>Pseudomonadota</taxon>
        <taxon>Gammaproteobacteria</taxon>
        <taxon>Alteromonadales</taxon>
        <taxon>Psychromonadaceae</taxon>
        <taxon>Psychromonas</taxon>
    </lineage>
</organism>
<reference evidence="3" key="1">
    <citation type="journal article" date="2019" name="Int. J. Syst. Evol. Microbiol.">
        <title>The Global Catalogue of Microorganisms (GCM) 10K type strain sequencing project: providing services to taxonomists for standard genome sequencing and annotation.</title>
        <authorList>
            <consortium name="The Broad Institute Genomics Platform"/>
            <consortium name="The Broad Institute Genome Sequencing Center for Infectious Disease"/>
            <person name="Wu L."/>
            <person name="Ma J."/>
        </authorList>
    </citation>
    <scope>NUCLEOTIDE SEQUENCE [LARGE SCALE GENOMIC DNA]</scope>
    <source>
        <strain evidence="3">NBRC 103166</strain>
    </source>
</reference>
<keyword evidence="3" id="KW-1185">Reference proteome</keyword>
<evidence type="ECO:0000313" key="2">
    <source>
        <dbReference type="EMBL" id="GLS91107.1"/>
    </source>
</evidence>
<keyword evidence="1" id="KW-0812">Transmembrane</keyword>
<dbReference type="PANTHER" id="PTHR13325:SF3">
    <property type="entry name" value="MEMBRANE-BOUND TRANSCRIPTION FACTOR SITE-2 PROTEASE"/>
    <property type="match status" value="1"/>
</dbReference>
<evidence type="ECO:0000313" key="3">
    <source>
        <dbReference type="Proteomes" id="UP001157353"/>
    </source>
</evidence>
<keyword evidence="1" id="KW-1133">Transmembrane helix</keyword>
<sequence length="721" mass="82114">MSATLFSRDWYQIADLKPQLRNHITVNAHRYRGKRWYVLEDHLTGKVRRLSAHSYLIVGLMNGERSIDRLWELSSQRLGEEMPTHEEMLQLLASLYQANLVRMDISGDVGELFERGEEAQRKQWMAKLKSPLSIKIPLVDPERFLLATQKFVKPFFSIFALLIWCVLIITMLTLGAQHWDELTKNVSDRVLAADNLVLLWLIYPIIKLIHELGHGYCIKRGGGEAHELGVMLLVFIPMPYVDASSSSAFADKKQRMLVGSAGIIVELFIASIAMLIWVNAEPGMVKSITYNIIFIAGVSTLLVNGNPLLRFDGYYILSDYLEIPNLGQRANQYWGWMCKRFIFGVQGAISPAYDKRESFWLCIYGLAALIYRLFLMVSIILFVAQQYFVVGVILAIWSFTGTFLWPNLKMIYKAWQDSENRAGSRSPVLMIPLCAAIIILLVGFMPVPLTTSVEGVVQMNESRRVFAKENCFIKQLHKQAGEQVYKDELLISCRNPQLYTDKKVLQQQVAEARAQRQGVWNDPVQLKIYDDELLRLQSELTENQQRLDALNLYAQADGIWSVRTAEDLPGVFVRRGELIGYVINDTDITVRGMIPESEVELVRGYVVALHALQASDLSNLLTPSSWSLFPSATKQPVSQILTETAGGSIVMDPSSSNSASSIGANSPESFKRYFIVALNFENLPRTYVEERIYLKFEHPPEALVYRAYRLVRRTFLEYFDV</sequence>
<dbReference type="InterPro" id="IPR041881">
    <property type="entry name" value="PqqD_sf"/>
</dbReference>